<dbReference type="AlphaFoldDB" id="D5BQG7"/>
<dbReference type="HOGENOM" id="CLU_1873721_0_0_5"/>
<evidence type="ECO:0000313" key="2">
    <source>
        <dbReference type="Proteomes" id="UP000007460"/>
    </source>
</evidence>
<accession>D5BQG7</accession>
<dbReference type="EMBL" id="CP001751">
    <property type="protein sequence ID" value="ADE40685.1"/>
    <property type="molecule type" value="Genomic_DNA"/>
</dbReference>
<sequence>MTPLNQWSTICLVNWKRCKMYAKIYQYKFANVNEAKVAAAFCSDYLGGKIAEYKFQAINVAIGKGGDLSILIKFEDINKLKKYEEKAQSFINELKGSFVFKENHFAGVFVLNYEAEASARELKMSGPVKVLDESNA</sequence>
<proteinExistence type="predicted"/>
<reference evidence="1 2" key="1">
    <citation type="journal article" date="2010" name="J. Bacteriol.">
        <title>Complete genome sequence of "Candidatus Puniceispirillum marinum" IMCC1322, a representative of the SAR116 clade in the Alphaproteobacteria.</title>
        <authorList>
            <person name="Oh H.M."/>
            <person name="Kwon K.K."/>
            <person name="Kang I."/>
            <person name="Kang S.G."/>
            <person name="Lee J.H."/>
            <person name="Kim S.J."/>
            <person name="Cho J.C."/>
        </authorList>
    </citation>
    <scope>NUCLEOTIDE SEQUENCE [LARGE SCALE GENOMIC DNA]</scope>
    <source>
        <strain evidence="1 2">IMCC1322</strain>
    </source>
</reference>
<evidence type="ECO:0000313" key="1">
    <source>
        <dbReference type="EMBL" id="ADE40685.1"/>
    </source>
</evidence>
<organism evidence="1 2">
    <name type="scientific">Puniceispirillum marinum (strain IMCC1322)</name>
    <dbReference type="NCBI Taxonomy" id="488538"/>
    <lineage>
        <taxon>Bacteria</taxon>
        <taxon>Pseudomonadati</taxon>
        <taxon>Pseudomonadota</taxon>
        <taxon>Alphaproteobacteria</taxon>
        <taxon>Candidatus Puniceispirillales</taxon>
        <taxon>Candidatus Puniceispirillaceae</taxon>
        <taxon>Candidatus Puniceispirillum</taxon>
    </lineage>
</organism>
<gene>
    <name evidence="1" type="ordered locus">SAR116_2442</name>
</gene>
<dbReference type="STRING" id="488538.SAR116_2442"/>
<dbReference type="Proteomes" id="UP000007460">
    <property type="component" value="Chromosome"/>
</dbReference>
<protein>
    <submittedName>
        <fullName evidence="1">Uncharacterized protein</fullName>
    </submittedName>
</protein>
<dbReference type="eggNOG" id="ENOG5033FE7">
    <property type="taxonomic scope" value="Bacteria"/>
</dbReference>
<name>D5BQG7_PUNMI</name>
<dbReference type="KEGG" id="apb:SAR116_2442"/>
<keyword evidence="2" id="KW-1185">Reference proteome</keyword>